<reference evidence="2 3" key="1">
    <citation type="submission" date="2019-12" db="EMBL/GenBank/DDBJ databases">
        <title>Novel species isolated from a subtropical stream in China.</title>
        <authorList>
            <person name="Lu H."/>
        </authorList>
    </citation>
    <scope>NUCLEOTIDE SEQUENCE [LARGE SCALE GENOMIC DNA]</scope>
    <source>
        <strain evidence="2 3">FT134W</strain>
    </source>
</reference>
<protein>
    <submittedName>
        <fullName evidence="2">Uncharacterized protein</fullName>
    </submittedName>
</protein>
<keyword evidence="1" id="KW-0812">Transmembrane</keyword>
<keyword evidence="1" id="KW-0472">Membrane</keyword>
<dbReference type="Proteomes" id="UP000469734">
    <property type="component" value="Unassembled WGS sequence"/>
</dbReference>
<accession>A0A7X4H3W3</accession>
<proteinExistence type="predicted"/>
<dbReference type="RefSeq" id="WP_161051706.1">
    <property type="nucleotide sequence ID" value="NZ_WWCR01000029.1"/>
</dbReference>
<dbReference type="AlphaFoldDB" id="A0A7X4H3W3"/>
<keyword evidence="1" id="KW-1133">Transmembrane helix</keyword>
<organism evidence="2 3">
    <name type="scientific">Duganella margarita</name>
    <dbReference type="NCBI Taxonomy" id="2692170"/>
    <lineage>
        <taxon>Bacteria</taxon>
        <taxon>Pseudomonadati</taxon>
        <taxon>Pseudomonadota</taxon>
        <taxon>Betaproteobacteria</taxon>
        <taxon>Burkholderiales</taxon>
        <taxon>Oxalobacteraceae</taxon>
        <taxon>Telluria group</taxon>
        <taxon>Duganella</taxon>
    </lineage>
</organism>
<evidence type="ECO:0000313" key="3">
    <source>
        <dbReference type="Proteomes" id="UP000469734"/>
    </source>
</evidence>
<feature type="transmembrane region" description="Helical" evidence="1">
    <location>
        <begin position="47"/>
        <end position="67"/>
    </location>
</feature>
<gene>
    <name evidence="2" type="ORF">GTP56_22080</name>
</gene>
<name>A0A7X4H3W3_9BURK</name>
<evidence type="ECO:0000256" key="1">
    <source>
        <dbReference type="SAM" id="Phobius"/>
    </source>
</evidence>
<comment type="caution">
    <text evidence="2">The sequence shown here is derived from an EMBL/GenBank/DDBJ whole genome shotgun (WGS) entry which is preliminary data.</text>
</comment>
<evidence type="ECO:0000313" key="2">
    <source>
        <dbReference type="EMBL" id="MYM74862.1"/>
    </source>
</evidence>
<sequence length="90" mass="9814">MDIEARLDKHDELFVDVLGRLAKIESQLEHTATKEDLAEMGATLVKWMIGLVFGASVAALTVMTFVLNNAVPKAPPAQPAPIVIQMPPYK</sequence>
<dbReference type="EMBL" id="WWCR01000029">
    <property type="protein sequence ID" value="MYM74862.1"/>
    <property type="molecule type" value="Genomic_DNA"/>
</dbReference>